<gene>
    <name evidence="4" type="ORF">J437_LFUL018088</name>
</gene>
<dbReference type="SUPFAM" id="SSF47473">
    <property type="entry name" value="EF-hand"/>
    <property type="match status" value="1"/>
</dbReference>
<dbReference type="Proteomes" id="UP000792457">
    <property type="component" value="Unassembled WGS sequence"/>
</dbReference>
<dbReference type="CDD" id="cd00052">
    <property type="entry name" value="EH"/>
    <property type="match status" value="1"/>
</dbReference>
<dbReference type="InterPro" id="IPR018247">
    <property type="entry name" value="EF_Hand_1_Ca_BS"/>
</dbReference>
<feature type="region of interest" description="Disordered" evidence="2">
    <location>
        <begin position="222"/>
        <end position="265"/>
    </location>
</feature>
<comment type="caution">
    <text evidence="4">The sequence shown here is derived from an EMBL/GenBank/DDBJ whole genome shotgun (WGS) entry which is preliminary data.</text>
</comment>
<dbReference type="SMART" id="SM00027">
    <property type="entry name" value="EH"/>
    <property type="match status" value="1"/>
</dbReference>
<evidence type="ECO:0000256" key="1">
    <source>
        <dbReference type="ARBA" id="ARBA00022837"/>
    </source>
</evidence>
<dbReference type="OrthoDB" id="10045710at2759"/>
<keyword evidence="1" id="KW-0106">Calcium</keyword>
<dbReference type="PROSITE" id="PS00018">
    <property type="entry name" value="EF_HAND_1"/>
    <property type="match status" value="1"/>
</dbReference>
<feature type="compositionally biased region" description="Acidic residues" evidence="2">
    <location>
        <begin position="107"/>
        <end position="118"/>
    </location>
</feature>
<dbReference type="InterPro" id="IPR000261">
    <property type="entry name" value="EH_dom"/>
</dbReference>
<feature type="compositionally biased region" description="Low complexity" evidence="2">
    <location>
        <begin position="222"/>
        <end position="232"/>
    </location>
</feature>
<feature type="compositionally biased region" description="Low complexity" evidence="2">
    <location>
        <begin position="60"/>
        <end position="78"/>
    </location>
</feature>
<evidence type="ECO:0000313" key="5">
    <source>
        <dbReference type="Proteomes" id="UP000792457"/>
    </source>
</evidence>
<accession>A0A8K0P6W0</accession>
<dbReference type="AlphaFoldDB" id="A0A8K0P6W0"/>
<dbReference type="PANTHER" id="PTHR11216:SF174">
    <property type="entry name" value="GH06923P"/>
    <property type="match status" value="1"/>
</dbReference>
<reference evidence="4" key="2">
    <citation type="submission" date="2017-10" db="EMBL/GenBank/DDBJ databases">
        <title>Ladona fulva Genome sequencing and assembly.</title>
        <authorList>
            <person name="Murali S."/>
            <person name="Richards S."/>
            <person name="Bandaranaike D."/>
            <person name="Bellair M."/>
            <person name="Blankenburg K."/>
            <person name="Chao H."/>
            <person name="Dinh H."/>
            <person name="Doddapaneni H."/>
            <person name="Dugan-Rocha S."/>
            <person name="Elkadiri S."/>
            <person name="Gnanaolivu R."/>
            <person name="Hernandez B."/>
            <person name="Skinner E."/>
            <person name="Javaid M."/>
            <person name="Lee S."/>
            <person name="Li M."/>
            <person name="Ming W."/>
            <person name="Munidasa M."/>
            <person name="Muniz J."/>
            <person name="Nguyen L."/>
            <person name="Hughes D."/>
            <person name="Osuji N."/>
            <person name="Pu L.-L."/>
            <person name="Puazo M."/>
            <person name="Qu C."/>
            <person name="Quiroz J."/>
            <person name="Raj R."/>
            <person name="Weissenberger G."/>
            <person name="Xin Y."/>
            <person name="Zou X."/>
            <person name="Han Y."/>
            <person name="Worley K."/>
            <person name="Muzny D."/>
            <person name="Gibbs R."/>
        </authorList>
    </citation>
    <scope>NUCLEOTIDE SEQUENCE</scope>
    <source>
        <strain evidence="4">Sampled in the wild</strain>
    </source>
</reference>
<feature type="region of interest" description="Disordered" evidence="2">
    <location>
        <begin position="93"/>
        <end position="118"/>
    </location>
</feature>
<keyword evidence="5" id="KW-1185">Reference proteome</keyword>
<name>A0A8K0P6W0_LADFU</name>
<proteinExistence type="predicted"/>
<feature type="domain" description="EH" evidence="3">
    <location>
        <begin position="121"/>
        <end position="211"/>
    </location>
</feature>
<dbReference type="GO" id="GO:0006897">
    <property type="term" value="P:endocytosis"/>
    <property type="evidence" value="ECO:0007669"/>
    <property type="project" value="TreeGrafter"/>
</dbReference>
<dbReference type="Pfam" id="PF12763">
    <property type="entry name" value="EH"/>
    <property type="match status" value="1"/>
</dbReference>
<dbReference type="GO" id="GO:0005886">
    <property type="term" value="C:plasma membrane"/>
    <property type="evidence" value="ECO:0007669"/>
    <property type="project" value="TreeGrafter"/>
</dbReference>
<dbReference type="Gene3D" id="1.10.238.10">
    <property type="entry name" value="EF-hand"/>
    <property type="match status" value="1"/>
</dbReference>
<evidence type="ECO:0000313" key="4">
    <source>
        <dbReference type="EMBL" id="KAG8238205.1"/>
    </source>
</evidence>
<dbReference type="PANTHER" id="PTHR11216">
    <property type="entry name" value="EH DOMAIN"/>
    <property type="match status" value="1"/>
</dbReference>
<feature type="region of interest" description="Disordered" evidence="2">
    <location>
        <begin position="40"/>
        <end position="78"/>
    </location>
</feature>
<organism evidence="4 5">
    <name type="scientific">Ladona fulva</name>
    <name type="common">Scarce chaser dragonfly</name>
    <name type="synonym">Libellula fulva</name>
    <dbReference type="NCBI Taxonomy" id="123851"/>
    <lineage>
        <taxon>Eukaryota</taxon>
        <taxon>Metazoa</taxon>
        <taxon>Ecdysozoa</taxon>
        <taxon>Arthropoda</taxon>
        <taxon>Hexapoda</taxon>
        <taxon>Insecta</taxon>
        <taxon>Pterygota</taxon>
        <taxon>Palaeoptera</taxon>
        <taxon>Odonata</taxon>
        <taxon>Epiprocta</taxon>
        <taxon>Anisoptera</taxon>
        <taxon>Libelluloidea</taxon>
        <taxon>Libellulidae</taxon>
        <taxon>Ladona</taxon>
    </lineage>
</organism>
<feature type="region of interest" description="Disordered" evidence="2">
    <location>
        <begin position="1"/>
        <end position="23"/>
    </location>
</feature>
<feature type="non-terminal residue" evidence="4">
    <location>
        <position position="265"/>
    </location>
</feature>
<evidence type="ECO:0000256" key="2">
    <source>
        <dbReference type="SAM" id="MobiDB-lite"/>
    </source>
</evidence>
<sequence>MFIKRKEPKFQMEEGSQLHESVRKSIDLSSCQMGLPAVHAIDATPNERHCYSTSPKGGVSPEASSTASDSPTPTNSAATHWHGLVCEEQRQLLGTEEESSDRHSSDEDGGENDDDVEGGDVWKITHEQREYYSAQFHSLQPDPLGLVAGPVARLFFEKSRLPVLEMLADVSKDGALSLGEFHTAMHLVVLRRNKIDLPDTLPPSLVPLPSLALVSTVPAAAPASTSAPLQPAHSKPVPQVSHREDSPPSLSPPAGDASSTPQSKE</sequence>
<evidence type="ECO:0000259" key="3">
    <source>
        <dbReference type="SMART" id="SM00027"/>
    </source>
</evidence>
<dbReference type="EMBL" id="KZ309301">
    <property type="protein sequence ID" value="KAG8238205.1"/>
    <property type="molecule type" value="Genomic_DNA"/>
</dbReference>
<dbReference type="GO" id="GO:0005737">
    <property type="term" value="C:cytoplasm"/>
    <property type="evidence" value="ECO:0007669"/>
    <property type="project" value="TreeGrafter"/>
</dbReference>
<protein>
    <recommendedName>
        <fullName evidence="3">EH domain-containing protein</fullName>
    </recommendedName>
</protein>
<reference evidence="4" key="1">
    <citation type="submission" date="2013-04" db="EMBL/GenBank/DDBJ databases">
        <authorList>
            <person name="Qu J."/>
            <person name="Murali S.C."/>
            <person name="Bandaranaike D."/>
            <person name="Bellair M."/>
            <person name="Blankenburg K."/>
            <person name="Chao H."/>
            <person name="Dinh H."/>
            <person name="Doddapaneni H."/>
            <person name="Downs B."/>
            <person name="Dugan-Rocha S."/>
            <person name="Elkadiri S."/>
            <person name="Gnanaolivu R.D."/>
            <person name="Hernandez B."/>
            <person name="Javaid M."/>
            <person name="Jayaseelan J.C."/>
            <person name="Lee S."/>
            <person name="Li M."/>
            <person name="Ming W."/>
            <person name="Munidasa M."/>
            <person name="Muniz J."/>
            <person name="Nguyen L."/>
            <person name="Ongeri F."/>
            <person name="Osuji N."/>
            <person name="Pu L.-L."/>
            <person name="Puazo M."/>
            <person name="Qu C."/>
            <person name="Quiroz J."/>
            <person name="Raj R."/>
            <person name="Weissenberger G."/>
            <person name="Xin Y."/>
            <person name="Zou X."/>
            <person name="Han Y."/>
            <person name="Richards S."/>
            <person name="Worley K."/>
            <person name="Muzny D."/>
            <person name="Gibbs R."/>
        </authorList>
    </citation>
    <scope>NUCLEOTIDE SEQUENCE</scope>
    <source>
        <strain evidence="4">Sampled in the wild</strain>
    </source>
</reference>
<dbReference type="InterPro" id="IPR011992">
    <property type="entry name" value="EF-hand-dom_pair"/>
</dbReference>
<dbReference type="GO" id="GO:0016197">
    <property type="term" value="P:endosomal transport"/>
    <property type="evidence" value="ECO:0007669"/>
    <property type="project" value="TreeGrafter"/>
</dbReference>